<keyword evidence="2" id="KW-1185">Reference proteome</keyword>
<reference evidence="2" key="1">
    <citation type="submission" date="2017-03" db="EMBL/GenBank/DDBJ databases">
        <title>Phytopthora megakarya and P. palmivora, two closely related causual agents of cacao black pod achieved similar genome size and gene model numbers by different mechanisms.</title>
        <authorList>
            <person name="Ali S."/>
            <person name="Shao J."/>
            <person name="Larry D.J."/>
            <person name="Kronmiller B."/>
            <person name="Shen D."/>
            <person name="Strem M.D."/>
            <person name="Melnick R.L."/>
            <person name="Guiltinan M.J."/>
            <person name="Tyler B.M."/>
            <person name="Meinhardt L.W."/>
            <person name="Bailey B.A."/>
        </authorList>
    </citation>
    <scope>NUCLEOTIDE SEQUENCE [LARGE SCALE GENOMIC DNA]</scope>
    <source>
        <strain evidence="2">zdho120</strain>
    </source>
</reference>
<sequence>MNRRRGGNEDDAQFATTKHWYAEDKFLNTTLLPEGDLRDAFDNAAFSDDELRMYEKFWVVHYTSPMQWTIAKSSRKSCSGFERLTINR</sequence>
<evidence type="ECO:0000313" key="2">
    <source>
        <dbReference type="Proteomes" id="UP000198211"/>
    </source>
</evidence>
<dbReference type="EMBL" id="NBNE01003622">
    <property type="protein sequence ID" value="OWZ07225.1"/>
    <property type="molecule type" value="Genomic_DNA"/>
</dbReference>
<comment type="caution">
    <text evidence="1">The sequence shown here is derived from an EMBL/GenBank/DDBJ whole genome shotgun (WGS) entry which is preliminary data.</text>
</comment>
<proteinExistence type="predicted"/>
<dbReference type="OrthoDB" id="129735at2759"/>
<accession>A0A225VPG2</accession>
<dbReference type="Proteomes" id="UP000198211">
    <property type="component" value="Unassembled WGS sequence"/>
</dbReference>
<gene>
    <name evidence="1" type="ORF">PHMEG_00020407</name>
</gene>
<protein>
    <submittedName>
        <fullName evidence="1">Uncharacterized protein</fullName>
    </submittedName>
</protein>
<organism evidence="1 2">
    <name type="scientific">Phytophthora megakarya</name>
    <dbReference type="NCBI Taxonomy" id="4795"/>
    <lineage>
        <taxon>Eukaryota</taxon>
        <taxon>Sar</taxon>
        <taxon>Stramenopiles</taxon>
        <taxon>Oomycota</taxon>
        <taxon>Peronosporomycetes</taxon>
        <taxon>Peronosporales</taxon>
        <taxon>Peronosporaceae</taxon>
        <taxon>Phytophthora</taxon>
    </lineage>
</organism>
<name>A0A225VPG2_9STRA</name>
<dbReference type="AlphaFoldDB" id="A0A225VPG2"/>
<evidence type="ECO:0000313" key="1">
    <source>
        <dbReference type="EMBL" id="OWZ07225.1"/>
    </source>
</evidence>